<keyword evidence="4" id="KW-1185">Reference proteome</keyword>
<feature type="signal peptide" evidence="2">
    <location>
        <begin position="1"/>
        <end position="24"/>
    </location>
</feature>
<protein>
    <submittedName>
        <fullName evidence="3">Uncharacterized protein</fullName>
    </submittedName>
</protein>
<evidence type="ECO:0000313" key="4">
    <source>
        <dbReference type="Proteomes" id="UP001154329"/>
    </source>
</evidence>
<name>A0A9P0ISW5_APHGO</name>
<gene>
    <name evidence="3" type="ORF">APHIGO_LOCUS3086</name>
</gene>
<reference evidence="3" key="1">
    <citation type="submission" date="2022-02" db="EMBL/GenBank/DDBJ databases">
        <authorList>
            <person name="King R."/>
        </authorList>
    </citation>
    <scope>NUCLEOTIDE SEQUENCE</scope>
</reference>
<sequence>MVDALANFVLSILLCCTLVNDSAAIDLTKPIYEMLEDTIDKEMLKIMGLAQQYGNVVMPLVELSVDRGNSASVASSAIPQLGSSAGPTDVTYTSSAAEAVGRDSRIADVSSMDSTVTPDIRNTVGNRSGRRVRRHNRGRSRRLPRKTDAATANHPMNPWWQPPPMTAVQHPDAPMTATYLNCSGYQIPSTFENRIESFSFHNLHYLHT</sequence>
<dbReference type="Proteomes" id="UP001154329">
    <property type="component" value="Chromosome 1"/>
</dbReference>
<dbReference type="EMBL" id="OU899034">
    <property type="protein sequence ID" value="CAH1715211.1"/>
    <property type="molecule type" value="Genomic_DNA"/>
</dbReference>
<reference evidence="3" key="2">
    <citation type="submission" date="2022-10" db="EMBL/GenBank/DDBJ databases">
        <authorList>
            <consortium name="ENA_rothamsted_submissions"/>
            <consortium name="culmorum"/>
            <person name="King R."/>
        </authorList>
    </citation>
    <scope>NUCLEOTIDE SEQUENCE</scope>
</reference>
<evidence type="ECO:0000256" key="1">
    <source>
        <dbReference type="SAM" id="MobiDB-lite"/>
    </source>
</evidence>
<feature type="region of interest" description="Disordered" evidence="1">
    <location>
        <begin position="115"/>
        <end position="163"/>
    </location>
</feature>
<accession>A0A9P0ISW5</accession>
<keyword evidence="2" id="KW-0732">Signal</keyword>
<proteinExistence type="predicted"/>
<dbReference type="AlphaFoldDB" id="A0A9P0ISW5"/>
<feature type="compositionally biased region" description="Basic residues" evidence="1">
    <location>
        <begin position="128"/>
        <end position="144"/>
    </location>
</feature>
<organism evidence="3 4">
    <name type="scientific">Aphis gossypii</name>
    <name type="common">Cotton aphid</name>
    <dbReference type="NCBI Taxonomy" id="80765"/>
    <lineage>
        <taxon>Eukaryota</taxon>
        <taxon>Metazoa</taxon>
        <taxon>Ecdysozoa</taxon>
        <taxon>Arthropoda</taxon>
        <taxon>Hexapoda</taxon>
        <taxon>Insecta</taxon>
        <taxon>Pterygota</taxon>
        <taxon>Neoptera</taxon>
        <taxon>Paraneoptera</taxon>
        <taxon>Hemiptera</taxon>
        <taxon>Sternorrhyncha</taxon>
        <taxon>Aphidomorpha</taxon>
        <taxon>Aphidoidea</taxon>
        <taxon>Aphididae</taxon>
        <taxon>Aphidini</taxon>
        <taxon>Aphis</taxon>
        <taxon>Aphis</taxon>
    </lineage>
</organism>
<evidence type="ECO:0000313" key="3">
    <source>
        <dbReference type="EMBL" id="CAH1715211.1"/>
    </source>
</evidence>
<feature type="chain" id="PRO_5040383148" evidence="2">
    <location>
        <begin position="25"/>
        <end position="208"/>
    </location>
</feature>
<evidence type="ECO:0000256" key="2">
    <source>
        <dbReference type="SAM" id="SignalP"/>
    </source>
</evidence>